<dbReference type="PANTHER" id="PTHR42085">
    <property type="entry name" value="F-BOX DOMAIN-CONTAINING PROTEIN"/>
    <property type="match status" value="1"/>
</dbReference>
<reference evidence="2 3" key="1">
    <citation type="journal article" date="2023" name="G3 (Bethesda)">
        <title>A chromosome-level genome assembly of Zasmidium syzygii isolated from banana leaves.</title>
        <authorList>
            <person name="van Westerhoven A.C."/>
            <person name="Mehrabi R."/>
            <person name="Talebi R."/>
            <person name="Steentjes M.B.F."/>
            <person name="Corcolon B."/>
            <person name="Chong P.A."/>
            <person name="Kema G.H.J."/>
            <person name="Seidl M.F."/>
        </authorList>
    </citation>
    <scope>NUCLEOTIDE SEQUENCE [LARGE SCALE GENOMIC DNA]</scope>
    <source>
        <strain evidence="2 3">P124</strain>
    </source>
</reference>
<feature type="compositionally biased region" description="Basic and acidic residues" evidence="1">
    <location>
        <begin position="85"/>
        <end position="112"/>
    </location>
</feature>
<keyword evidence="3" id="KW-1185">Reference proteome</keyword>
<organism evidence="2 3">
    <name type="scientific">Zasmidium cellare</name>
    <name type="common">Wine cellar mold</name>
    <name type="synonym">Racodium cellare</name>
    <dbReference type="NCBI Taxonomy" id="395010"/>
    <lineage>
        <taxon>Eukaryota</taxon>
        <taxon>Fungi</taxon>
        <taxon>Dikarya</taxon>
        <taxon>Ascomycota</taxon>
        <taxon>Pezizomycotina</taxon>
        <taxon>Dothideomycetes</taxon>
        <taxon>Dothideomycetidae</taxon>
        <taxon>Mycosphaerellales</taxon>
        <taxon>Mycosphaerellaceae</taxon>
        <taxon>Zasmidium</taxon>
    </lineage>
</organism>
<evidence type="ECO:0000313" key="2">
    <source>
        <dbReference type="EMBL" id="KAK4497163.1"/>
    </source>
</evidence>
<comment type="caution">
    <text evidence="2">The sequence shown here is derived from an EMBL/GenBank/DDBJ whole genome shotgun (WGS) entry which is preliminary data.</text>
</comment>
<feature type="region of interest" description="Disordered" evidence="1">
    <location>
        <begin position="347"/>
        <end position="368"/>
    </location>
</feature>
<feature type="region of interest" description="Disordered" evidence="1">
    <location>
        <begin position="85"/>
        <end position="140"/>
    </location>
</feature>
<name>A0ABR0E6U9_ZASCE</name>
<dbReference type="EMBL" id="JAXOVC010000009">
    <property type="protein sequence ID" value="KAK4497163.1"/>
    <property type="molecule type" value="Genomic_DNA"/>
</dbReference>
<evidence type="ECO:0000256" key="1">
    <source>
        <dbReference type="SAM" id="MobiDB-lite"/>
    </source>
</evidence>
<gene>
    <name evidence="2" type="ORF">PRZ48_011613</name>
</gene>
<evidence type="ECO:0000313" key="3">
    <source>
        <dbReference type="Proteomes" id="UP001305779"/>
    </source>
</evidence>
<proteinExistence type="predicted"/>
<feature type="compositionally biased region" description="Basic and acidic residues" evidence="1">
    <location>
        <begin position="131"/>
        <end position="140"/>
    </location>
</feature>
<feature type="compositionally biased region" description="Low complexity" evidence="1">
    <location>
        <begin position="31"/>
        <end position="46"/>
    </location>
</feature>
<accession>A0ABR0E6U9</accession>
<feature type="region of interest" description="Disordered" evidence="1">
    <location>
        <begin position="31"/>
        <end position="53"/>
    </location>
</feature>
<sequence>MATNAGEDAMPNAAVDAISTAALNATVGMKAPTATTTDANTDQSATDTDEVEELKNPQACFMGLPAELRVRIYGFLFSGDWVKEEKADEVKEDTDRPTAATRDESSEDEAIHSETLGKGQSQDEVEEDLEDNKSKVSDNRDEDVAVPIHDCYCAWRMTDSTHVCSCFGPLHPAILRTNTAIYNEAMPIFYSSLEALGPLPHIHLDGPDSANVFDDLISSLPAAGLPYIKKIALVHDMMDLGARIEPDDEADLGDFAPMWGRIKDKMPHVSVVRINLRMNTAVYLREFAFHQFAGVAHLPNLRFVEIQLHDRGGPLSRLKQINYDGESMDEFKETFIGSIEREAKKLGKQVEVEATSGKSWPKPTKSRE</sequence>
<dbReference type="InterPro" id="IPR038883">
    <property type="entry name" value="AN11006-like"/>
</dbReference>
<protein>
    <submittedName>
        <fullName evidence="2">Uncharacterized protein</fullName>
    </submittedName>
</protein>
<dbReference type="PANTHER" id="PTHR42085:SF1">
    <property type="entry name" value="F-BOX DOMAIN-CONTAINING PROTEIN"/>
    <property type="match status" value="1"/>
</dbReference>
<dbReference type="Proteomes" id="UP001305779">
    <property type="component" value="Unassembled WGS sequence"/>
</dbReference>